<dbReference type="PANTHER" id="PTHR32332:SF34">
    <property type="entry name" value="2-NITROPROPANE DIOXYGENASE FAMILY, PUTATIVE-RELATED"/>
    <property type="match status" value="1"/>
</dbReference>
<dbReference type="CDD" id="cd04730">
    <property type="entry name" value="NPD_like"/>
    <property type="match status" value="1"/>
</dbReference>
<evidence type="ECO:0000313" key="5">
    <source>
        <dbReference type="EMBL" id="KAK1752792.1"/>
    </source>
</evidence>
<feature type="compositionally biased region" description="Low complexity" evidence="4">
    <location>
        <begin position="77"/>
        <end position="93"/>
    </location>
</feature>
<evidence type="ECO:0000256" key="1">
    <source>
        <dbReference type="ARBA" id="ARBA00022630"/>
    </source>
</evidence>
<gene>
    <name evidence="5" type="ORF">QBC47DRAFT_389275</name>
</gene>
<sequence>MHRSIELGKKLAASLPWTKTPLIIGAPMRVFTGPETALAIFRAGGLGFIGPGTTPQSTSVDLEAVRSATSPVPIPPRTTRSSTSSSGPGPDSNSVLPVGVGFQIWNGDLPTATAAVESFRPAAAWLFAPRNGQTETDVWTTQLRGASPHTQIWLQVGTVREALEAARSRSPPDVLVIQGAEAGGHGRAVDGAGIITLIPEIADELGETKIPLVAAGGIADGRGVVAALGVGAAGVAMGTRFLASTEARVNKGYRDEVLRARDGAASTVRTQLYNHLRGTFGWPEQWSPRTVVNRSWVEHVEGVSFEELKRRHDQALKDGAAWGPEGRTATYAGVNVGLVREVKGAGEIVEEVRREAMDIIRGMQSWVE</sequence>
<dbReference type="InterPro" id="IPR013785">
    <property type="entry name" value="Aldolase_TIM"/>
</dbReference>
<evidence type="ECO:0000256" key="3">
    <source>
        <dbReference type="ARBA" id="ARBA00023002"/>
    </source>
</evidence>
<dbReference type="PANTHER" id="PTHR32332">
    <property type="entry name" value="2-NITROPROPANE DIOXYGENASE"/>
    <property type="match status" value="1"/>
</dbReference>
<proteinExistence type="predicted"/>
<evidence type="ECO:0000256" key="4">
    <source>
        <dbReference type="SAM" id="MobiDB-lite"/>
    </source>
</evidence>
<dbReference type="SUPFAM" id="SSF51412">
    <property type="entry name" value="Inosine monophosphate dehydrogenase (IMPDH)"/>
    <property type="match status" value="1"/>
</dbReference>
<dbReference type="InterPro" id="IPR004136">
    <property type="entry name" value="NMO"/>
</dbReference>
<evidence type="ECO:0000256" key="2">
    <source>
        <dbReference type="ARBA" id="ARBA00022643"/>
    </source>
</evidence>
<dbReference type="Pfam" id="PF03060">
    <property type="entry name" value="NMO"/>
    <property type="match status" value="1"/>
</dbReference>
<feature type="region of interest" description="Disordered" evidence="4">
    <location>
        <begin position="65"/>
        <end position="93"/>
    </location>
</feature>
<dbReference type="GO" id="GO:0018580">
    <property type="term" value="F:nitronate monooxygenase activity"/>
    <property type="evidence" value="ECO:0007669"/>
    <property type="project" value="InterPro"/>
</dbReference>
<keyword evidence="3" id="KW-0560">Oxidoreductase</keyword>
<reference evidence="5" key="1">
    <citation type="submission" date="2023-06" db="EMBL/GenBank/DDBJ databases">
        <title>Genome-scale phylogeny and comparative genomics of the fungal order Sordariales.</title>
        <authorList>
            <consortium name="Lawrence Berkeley National Laboratory"/>
            <person name="Hensen N."/>
            <person name="Bonometti L."/>
            <person name="Westerberg I."/>
            <person name="Brannstrom I.O."/>
            <person name="Guillou S."/>
            <person name="Cros-Aarteil S."/>
            <person name="Calhoun S."/>
            <person name="Haridas S."/>
            <person name="Kuo A."/>
            <person name="Mondo S."/>
            <person name="Pangilinan J."/>
            <person name="Riley R."/>
            <person name="Labutti K."/>
            <person name="Andreopoulos B."/>
            <person name="Lipzen A."/>
            <person name="Chen C."/>
            <person name="Yanf M."/>
            <person name="Daum C."/>
            <person name="Ng V."/>
            <person name="Clum A."/>
            <person name="Steindorff A."/>
            <person name="Ohm R."/>
            <person name="Martin F."/>
            <person name="Silar P."/>
            <person name="Natvig D."/>
            <person name="Lalanne C."/>
            <person name="Gautier V."/>
            <person name="Ament-Velasquez S.L."/>
            <person name="Kruys A."/>
            <person name="Hutchinson M.I."/>
            <person name="Powell A.J."/>
            <person name="Barry K."/>
            <person name="Miller A.N."/>
            <person name="Grigoriev I.V."/>
            <person name="Debuchy R."/>
            <person name="Gladieux P."/>
            <person name="Thoren M.H."/>
            <person name="Johannesson H."/>
        </authorList>
    </citation>
    <scope>NUCLEOTIDE SEQUENCE</scope>
    <source>
        <strain evidence="5">PSN4</strain>
    </source>
</reference>
<dbReference type="Proteomes" id="UP001239445">
    <property type="component" value="Unassembled WGS sequence"/>
</dbReference>
<dbReference type="Gene3D" id="3.20.20.70">
    <property type="entry name" value="Aldolase class I"/>
    <property type="match status" value="1"/>
</dbReference>
<protein>
    <recommendedName>
        <fullName evidence="7">Nitronate monooxygenase domain-containing protein</fullName>
    </recommendedName>
</protein>
<evidence type="ECO:0000313" key="6">
    <source>
        <dbReference type="Proteomes" id="UP001239445"/>
    </source>
</evidence>
<comment type="caution">
    <text evidence="5">The sequence shown here is derived from an EMBL/GenBank/DDBJ whole genome shotgun (WGS) entry which is preliminary data.</text>
</comment>
<evidence type="ECO:0008006" key="7">
    <source>
        <dbReference type="Google" id="ProtNLM"/>
    </source>
</evidence>
<name>A0AAJ0B765_9PEZI</name>
<accession>A0AAJ0B765</accession>
<keyword evidence="6" id="KW-1185">Reference proteome</keyword>
<dbReference type="AlphaFoldDB" id="A0AAJ0B765"/>
<dbReference type="EMBL" id="MU839839">
    <property type="protein sequence ID" value="KAK1752792.1"/>
    <property type="molecule type" value="Genomic_DNA"/>
</dbReference>
<organism evidence="5 6">
    <name type="scientific">Echria macrotheca</name>
    <dbReference type="NCBI Taxonomy" id="438768"/>
    <lineage>
        <taxon>Eukaryota</taxon>
        <taxon>Fungi</taxon>
        <taxon>Dikarya</taxon>
        <taxon>Ascomycota</taxon>
        <taxon>Pezizomycotina</taxon>
        <taxon>Sordariomycetes</taxon>
        <taxon>Sordariomycetidae</taxon>
        <taxon>Sordariales</taxon>
        <taxon>Schizotheciaceae</taxon>
        <taxon>Echria</taxon>
    </lineage>
</organism>
<keyword evidence="2" id="KW-0288">FMN</keyword>
<keyword evidence="1" id="KW-0285">Flavoprotein</keyword>